<gene>
    <name evidence="6" type="ORF">AYP45_00785</name>
</gene>
<dbReference type="InterPro" id="IPR044946">
    <property type="entry name" value="Restrct_endonuc_typeI_TRD_sf"/>
</dbReference>
<proteinExistence type="inferred from homology"/>
<keyword evidence="3" id="KW-0238">DNA-binding</keyword>
<keyword evidence="4" id="KW-0175">Coiled coil</keyword>
<evidence type="ECO:0000256" key="3">
    <source>
        <dbReference type="ARBA" id="ARBA00023125"/>
    </source>
</evidence>
<evidence type="ECO:0000256" key="1">
    <source>
        <dbReference type="ARBA" id="ARBA00010923"/>
    </source>
</evidence>
<protein>
    <recommendedName>
        <fullName evidence="5">Type I restriction modification DNA specificity domain-containing protein</fullName>
    </recommendedName>
</protein>
<reference evidence="6 7" key="1">
    <citation type="journal article" date="2017" name="Water Res.">
        <title>Discovery and metagenomic analysis of an anammox bacterial enrichment related to Candidatus "Brocadia caroliniensis" in a full-scale glycerol-fed nitritation-denitritation separate centrate treatment process.</title>
        <authorList>
            <person name="Park H."/>
            <person name="Brotto A.C."/>
            <person name="van Loosdrecht M.C."/>
            <person name="Chandran K."/>
        </authorList>
    </citation>
    <scope>NUCLEOTIDE SEQUENCE [LARGE SCALE GENOMIC DNA]</scope>
    <source>
        <strain evidence="6">26THWARD</strain>
    </source>
</reference>
<comment type="similarity">
    <text evidence="1">Belongs to the type-I restriction system S methylase family.</text>
</comment>
<feature type="domain" description="Type I restriction modification DNA specificity" evidence="5">
    <location>
        <begin position="242"/>
        <end position="408"/>
    </location>
</feature>
<evidence type="ECO:0000313" key="7">
    <source>
        <dbReference type="Proteomes" id="UP000189681"/>
    </source>
</evidence>
<evidence type="ECO:0000313" key="6">
    <source>
        <dbReference type="EMBL" id="OOP57890.1"/>
    </source>
</evidence>
<comment type="caution">
    <text evidence="6">The sequence shown here is derived from an EMBL/GenBank/DDBJ whole genome shotgun (WGS) entry which is preliminary data.</text>
</comment>
<dbReference type="CDD" id="cd17260">
    <property type="entry name" value="RMtype1_S_EcoEI-TRD1-CR1_like"/>
    <property type="match status" value="1"/>
</dbReference>
<dbReference type="InterPro" id="IPR000055">
    <property type="entry name" value="Restrct_endonuc_typeI_TRD"/>
</dbReference>
<evidence type="ECO:0000256" key="2">
    <source>
        <dbReference type="ARBA" id="ARBA00022747"/>
    </source>
</evidence>
<dbReference type="InterPro" id="IPR052021">
    <property type="entry name" value="Type-I_RS_S_subunit"/>
</dbReference>
<organism evidence="6 7">
    <name type="scientific">Candidatus Brocadia carolinensis</name>
    <dbReference type="NCBI Taxonomy" id="1004156"/>
    <lineage>
        <taxon>Bacteria</taxon>
        <taxon>Pseudomonadati</taxon>
        <taxon>Planctomycetota</taxon>
        <taxon>Candidatus Brocadiia</taxon>
        <taxon>Candidatus Brocadiales</taxon>
        <taxon>Candidatus Brocadiaceae</taxon>
        <taxon>Candidatus Brocadia</taxon>
    </lineage>
</organism>
<dbReference type="STRING" id="1004156.AYP45_00785"/>
<dbReference type="PANTHER" id="PTHR30408">
    <property type="entry name" value="TYPE-1 RESTRICTION ENZYME ECOKI SPECIFICITY PROTEIN"/>
    <property type="match status" value="1"/>
</dbReference>
<feature type="coiled-coil region" evidence="4">
    <location>
        <begin position="399"/>
        <end position="426"/>
    </location>
</feature>
<dbReference type="Pfam" id="PF01420">
    <property type="entry name" value="Methylase_S"/>
    <property type="match status" value="2"/>
</dbReference>
<accession>A0A1V4AXM9</accession>
<dbReference type="GO" id="GO:0009307">
    <property type="term" value="P:DNA restriction-modification system"/>
    <property type="evidence" value="ECO:0007669"/>
    <property type="project" value="UniProtKB-KW"/>
</dbReference>
<dbReference type="PANTHER" id="PTHR30408:SF12">
    <property type="entry name" value="TYPE I RESTRICTION ENZYME MJAVIII SPECIFICITY SUBUNIT"/>
    <property type="match status" value="1"/>
</dbReference>
<evidence type="ECO:0000259" key="5">
    <source>
        <dbReference type="Pfam" id="PF01420"/>
    </source>
</evidence>
<dbReference type="GO" id="GO:0003677">
    <property type="term" value="F:DNA binding"/>
    <property type="evidence" value="ECO:0007669"/>
    <property type="project" value="UniProtKB-KW"/>
</dbReference>
<dbReference type="EMBL" id="AYTS01000008">
    <property type="protein sequence ID" value="OOP57890.1"/>
    <property type="molecule type" value="Genomic_DNA"/>
</dbReference>
<dbReference type="SUPFAM" id="SSF116734">
    <property type="entry name" value="DNA methylase specificity domain"/>
    <property type="match status" value="2"/>
</dbReference>
<keyword evidence="2" id="KW-0680">Restriction system</keyword>
<dbReference type="AlphaFoldDB" id="A0A1V4AXM9"/>
<feature type="domain" description="Type I restriction modification DNA specificity" evidence="5">
    <location>
        <begin position="16"/>
        <end position="203"/>
    </location>
</feature>
<dbReference type="Gene3D" id="3.90.220.20">
    <property type="entry name" value="DNA methylase specificity domains"/>
    <property type="match status" value="3"/>
</dbReference>
<evidence type="ECO:0000256" key="4">
    <source>
        <dbReference type="SAM" id="Coils"/>
    </source>
</evidence>
<name>A0A1V4AXM9_9BACT</name>
<dbReference type="Proteomes" id="UP000189681">
    <property type="component" value="Unassembled WGS sequence"/>
</dbReference>
<sequence length="435" mass="48592">MEVKKGYKKTEVGVIPEEWEVKKLGDCFTFSGGYTASRDQLSNDGYCYLHYGDIHGANKTFIDVKKEYSKIPKLNVTIRNISPKSLLNEGDVVFVDASEDDEGASKHIVVFNSEGVPFISGLHTIVSKSKNDNFDSGYKRYCFQPSFVKSQFKFYAVGTKVTGISKTNIAKILIPLPTKAEQTAIATALSDADALISSLEKLIAKKRNIKQGAMQQLLTGKKRLPGFSGKWEVKDNGQLKIKNGKLGDLFQINQLRKPIGMDEIVTFIGMEDISEDGKIIKHNLLSFAEIKKGLTYFQKNDVLVAKITPCFENGKGACLDNLKTEKGFGSTEFYILRANNNSVSRYIFYHTQSKIFRRKLEAEMVGSAGQKRVPSSAIFNYPLSIVHSKAEQIAIAQVLSDMDAEIEALEMKLEKYKMIKQGLMQNLLTGKIRLI</sequence>